<accession>A0A1Y6CG97</accession>
<keyword evidence="2" id="KW-1185">Reference proteome</keyword>
<gene>
    <name evidence="1" type="ORF">SAMN06296036_11730</name>
</gene>
<protein>
    <submittedName>
        <fullName evidence="1">Uncharacterized protein</fullName>
    </submittedName>
</protein>
<proteinExistence type="predicted"/>
<reference evidence="2" key="1">
    <citation type="submission" date="2017-04" db="EMBL/GenBank/DDBJ databases">
        <authorList>
            <person name="Varghese N."/>
            <person name="Submissions S."/>
        </authorList>
    </citation>
    <scope>NUCLEOTIDE SEQUENCE [LARGE SCALE GENOMIC DNA]</scope>
    <source>
        <strain evidence="2">RKEM611</strain>
    </source>
</reference>
<evidence type="ECO:0000313" key="1">
    <source>
        <dbReference type="EMBL" id="SMF54670.1"/>
    </source>
</evidence>
<name>A0A1Y6CG97_9BACT</name>
<dbReference type="EMBL" id="FWZT01000017">
    <property type="protein sequence ID" value="SMF54670.1"/>
    <property type="molecule type" value="Genomic_DNA"/>
</dbReference>
<dbReference type="Proteomes" id="UP000192907">
    <property type="component" value="Unassembled WGS sequence"/>
</dbReference>
<organism evidence="1 2">
    <name type="scientific">Pseudobacteriovorax antillogorgiicola</name>
    <dbReference type="NCBI Taxonomy" id="1513793"/>
    <lineage>
        <taxon>Bacteria</taxon>
        <taxon>Pseudomonadati</taxon>
        <taxon>Bdellovibrionota</taxon>
        <taxon>Oligoflexia</taxon>
        <taxon>Oligoflexales</taxon>
        <taxon>Pseudobacteriovoracaceae</taxon>
        <taxon>Pseudobacteriovorax</taxon>
    </lineage>
</organism>
<dbReference type="AlphaFoldDB" id="A0A1Y6CG97"/>
<dbReference type="RefSeq" id="WP_132322162.1">
    <property type="nucleotide sequence ID" value="NZ_FWZT01000017.1"/>
</dbReference>
<sequence>MPASKQNHDLDQFFSTFRREHKTQCQKYGSWRQAVRHQWQFKDLAQETLERVFASQLEKHIALQATSLSIGSINPLLNWQLCPWRKPYSIMYSLSADQRIPPAHRLQINVRVEAALRKHQVELEERYQNKILSPVEHLIEASLPAPLACWDSLIGLYNRRFKQLGLELRACSELGETLILDPRRMQIIFDWQFYQRQAPTILAHRVLRMSYLLVKGMWCFLSLDPVKDIEPILSKNDSRLGLHEICQYWNQTWDRIYQEQLAETLDLVGMIEECLNQDIFELDQEALQHGISINRRAGFLLQASCGLAL</sequence>
<evidence type="ECO:0000313" key="2">
    <source>
        <dbReference type="Proteomes" id="UP000192907"/>
    </source>
</evidence>